<evidence type="ECO:0000313" key="2">
    <source>
        <dbReference type="Proteomes" id="UP001483898"/>
    </source>
</evidence>
<dbReference type="EMBL" id="CP128414">
    <property type="protein sequence ID" value="WZX02683.1"/>
    <property type="molecule type" value="Genomic_DNA"/>
</dbReference>
<gene>
    <name evidence="1" type="ORF">QN326_07400</name>
</gene>
<evidence type="ECO:0000313" key="1">
    <source>
        <dbReference type="EMBL" id="WZX02683.1"/>
    </source>
</evidence>
<accession>A0ABZ3CGT8</accession>
<reference evidence="1" key="1">
    <citation type="submission" date="2023-06" db="EMBL/GenBank/DDBJ databases">
        <title>Complete Genome of Candidatus Phytoplasma asteris M8.</title>
        <authorList>
            <person name="Toth R."/>
            <person name="Ilic A.-M."/>
            <person name="Huettel B."/>
            <person name="Duduk B."/>
            <person name="Kube M."/>
        </authorList>
    </citation>
    <scope>NUCLEOTIDE SEQUENCE [LARGE SCALE GENOMIC DNA]</scope>
    <source>
        <strain evidence="1">M8</strain>
    </source>
</reference>
<name>A0ABZ3CGT8_9MOLU</name>
<sequence length="37" mass="4416">MFLQKRDWDTIMPHLFNLSIKDLQNAQNKNQTTIAIQ</sequence>
<proteinExistence type="predicted"/>
<dbReference type="Proteomes" id="UP001483898">
    <property type="component" value="Chromosome"/>
</dbReference>
<keyword evidence="2" id="KW-1185">Reference proteome</keyword>
<organism evidence="1 2">
    <name type="scientific">Candidatus Phytoplasma asteris</name>
    <dbReference type="NCBI Taxonomy" id="85620"/>
    <lineage>
        <taxon>Bacteria</taxon>
        <taxon>Bacillati</taxon>
        <taxon>Mycoplasmatota</taxon>
        <taxon>Mollicutes</taxon>
        <taxon>Acholeplasmatales</taxon>
        <taxon>Acholeplasmataceae</taxon>
        <taxon>Candidatus Phytoplasma</taxon>
        <taxon>16SrI (Aster yellows group)</taxon>
    </lineage>
</organism>
<protein>
    <submittedName>
        <fullName evidence="1">Uncharacterized protein</fullName>
    </submittedName>
</protein>